<feature type="transmembrane region" description="Helical" evidence="1">
    <location>
        <begin position="175"/>
        <end position="196"/>
    </location>
</feature>
<evidence type="ECO:0000256" key="1">
    <source>
        <dbReference type="SAM" id="Phobius"/>
    </source>
</evidence>
<accession>F8P936</accession>
<evidence type="ECO:0008006" key="3">
    <source>
        <dbReference type="Google" id="ProtNLM"/>
    </source>
</evidence>
<keyword evidence="1" id="KW-0812">Transmembrane</keyword>
<dbReference type="Proteomes" id="UP000008064">
    <property type="component" value="Unassembled WGS sequence"/>
</dbReference>
<sequence length="217" mass="23399">MSHSFRIPVIVILFCAFVLSIFVSISLPHLKSVDITRVDFTSAGSIPASDNPNGIAHLRFGIWAPCYYLMDGQSECGVVGHGYSVDFISLYGSDSITAAWTRGLAVHPVATGVTFIALVLSLSNQITVSFYAFISILLATLLGLLAFVLDIALEVHVKTVVNSLSLGYTTSTGPGFWLSFVSPVLLIAASCVDILGRRRDRKSGDSSYPLSFTKNWT</sequence>
<keyword evidence="1" id="KW-1133">Transmembrane helix</keyword>
<dbReference type="GO" id="GO:0035838">
    <property type="term" value="C:growing cell tip"/>
    <property type="evidence" value="ECO:0007669"/>
    <property type="project" value="TreeGrafter"/>
</dbReference>
<dbReference type="InterPro" id="IPR051380">
    <property type="entry name" value="pH-response_reg_palI/RIM9"/>
</dbReference>
<dbReference type="HOGENOM" id="CLU_088627_0_0_1"/>
<protein>
    <recommendedName>
        <fullName evidence="3">Pali-domain-containing protein</fullName>
    </recommendedName>
</protein>
<dbReference type="GO" id="GO:0032153">
    <property type="term" value="C:cell division site"/>
    <property type="evidence" value="ECO:0007669"/>
    <property type="project" value="TreeGrafter"/>
</dbReference>
<dbReference type="KEGG" id="sla:SERLADRAFT_477506"/>
<proteinExistence type="predicted"/>
<dbReference type="Pfam" id="PF06687">
    <property type="entry name" value="SUR7"/>
    <property type="match status" value="1"/>
</dbReference>
<feature type="transmembrane region" description="Helical" evidence="1">
    <location>
        <begin position="104"/>
        <end position="123"/>
    </location>
</feature>
<dbReference type="PANTHER" id="PTHR28013">
    <property type="entry name" value="PROTEIN DCV1-RELATED"/>
    <property type="match status" value="1"/>
</dbReference>
<organism>
    <name type="scientific">Serpula lacrymans var. lacrymans (strain S7.9)</name>
    <name type="common">Dry rot fungus</name>
    <dbReference type="NCBI Taxonomy" id="578457"/>
    <lineage>
        <taxon>Eukaryota</taxon>
        <taxon>Fungi</taxon>
        <taxon>Dikarya</taxon>
        <taxon>Basidiomycota</taxon>
        <taxon>Agaricomycotina</taxon>
        <taxon>Agaricomycetes</taxon>
        <taxon>Agaricomycetidae</taxon>
        <taxon>Boletales</taxon>
        <taxon>Coniophorineae</taxon>
        <taxon>Serpulaceae</taxon>
        <taxon>Serpula</taxon>
    </lineage>
</organism>
<evidence type="ECO:0000313" key="2">
    <source>
        <dbReference type="EMBL" id="EGO20165.1"/>
    </source>
</evidence>
<dbReference type="GeneID" id="18821004"/>
<dbReference type="EMBL" id="GL945441">
    <property type="protein sequence ID" value="EGO20165.1"/>
    <property type="molecule type" value="Genomic_DNA"/>
</dbReference>
<dbReference type="GO" id="GO:0005886">
    <property type="term" value="C:plasma membrane"/>
    <property type="evidence" value="ECO:0007669"/>
    <property type="project" value="InterPro"/>
</dbReference>
<dbReference type="PANTHER" id="PTHR28013:SF4">
    <property type="entry name" value="MARVEL DOMAIN-CONTAINING PROTEIN"/>
    <property type="match status" value="1"/>
</dbReference>
<dbReference type="InterPro" id="IPR009571">
    <property type="entry name" value="SUR7/Rim9-like_fungi"/>
</dbReference>
<reference evidence="2" key="1">
    <citation type="submission" date="2011-04" db="EMBL/GenBank/DDBJ databases">
        <title>Evolution of plant cell wall degrading machinery underlies the functional diversity of forest fungi.</title>
        <authorList>
            <consortium name="US DOE Joint Genome Institute (JGI-PGF)"/>
            <person name="Eastwood D.C."/>
            <person name="Floudas D."/>
            <person name="Binder M."/>
            <person name="Majcherczyk A."/>
            <person name="Schneider P."/>
            <person name="Aerts A."/>
            <person name="Asiegbu F.O."/>
            <person name="Baker S.E."/>
            <person name="Barry K."/>
            <person name="Bendiksby M."/>
            <person name="Blumentritt M."/>
            <person name="Coutinho P.M."/>
            <person name="Cullen D."/>
            <person name="Cullen D."/>
            <person name="Gathman A."/>
            <person name="Goodell B."/>
            <person name="Henrissat B."/>
            <person name="Ihrmark K."/>
            <person name="Kauserud H."/>
            <person name="Kohler A."/>
            <person name="LaButti K."/>
            <person name="Lapidus A."/>
            <person name="Lavin J.L."/>
            <person name="Lee Y.-H."/>
            <person name="Lindquist E."/>
            <person name="Lilly W."/>
            <person name="Lucas S."/>
            <person name="Morin E."/>
            <person name="Murat C."/>
            <person name="Oguiza J.A."/>
            <person name="Park J."/>
            <person name="Pisabarro A.G."/>
            <person name="Riley R."/>
            <person name="Rosling A."/>
            <person name="Salamov A."/>
            <person name="Schmidt O."/>
            <person name="Schmutz J."/>
            <person name="Skrede I."/>
            <person name="Stenlid J."/>
            <person name="Wiebenga A."/>
            <person name="Xie X."/>
            <person name="Kues U."/>
            <person name="Hibbett D.S."/>
            <person name="Hoffmeister D."/>
            <person name="Hogberg N."/>
            <person name="Martin F."/>
            <person name="Grigoriev I.V."/>
            <person name="Watkinson S.C."/>
        </authorList>
    </citation>
    <scope>NUCLEOTIDE SEQUENCE</scope>
    <source>
        <strain evidence="2">S7.9</strain>
    </source>
</reference>
<dbReference type="RefSeq" id="XP_007322910.1">
    <property type="nucleotide sequence ID" value="XM_007322848.1"/>
</dbReference>
<name>F8P936_SERL9</name>
<feature type="transmembrane region" description="Helical" evidence="1">
    <location>
        <begin position="7"/>
        <end position="27"/>
    </location>
</feature>
<gene>
    <name evidence="2" type="ORF">SERLADRAFT_477506</name>
</gene>
<keyword evidence="1" id="KW-0472">Membrane</keyword>
<feature type="transmembrane region" description="Helical" evidence="1">
    <location>
        <begin position="130"/>
        <end position="155"/>
    </location>
</feature>
<dbReference type="OrthoDB" id="2354757at2759"/>
<dbReference type="AlphaFoldDB" id="F8P936"/>